<organism evidence="6 7">
    <name type="scientific">Ceratodon purpureus</name>
    <name type="common">Fire moss</name>
    <name type="synonym">Dicranum purpureum</name>
    <dbReference type="NCBI Taxonomy" id="3225"/>
    <lineage>
        <taxon>Eukaryota</taxon>
        <taxon>Viridiplantae</taxon>
        <taxon>Streptophyta</taxon>
        <taxon>Embryophyta</taxon>
        <taxon>Bryophyta</taxon>
        <taxon>Bryophytina</taxon>
        <taxon>Bryopsida</taxon>
        <taxon>Dicranidae</taxon>
        <taxon>Pseudoditrichales</taxon>
        <taxon>Ditrichaceae</taxon>
        <taxon>Ceratodon</taxon>
    </lineage>
</organism>
<comment type="caution">
    <text evidence="6">The sequence shown here is derived from an EMBL/GenBank/DDBJ whole genome shotgun (WGS) entry which is preliminary data.</text>
</comment>
<sequence>MSSSGRNRKEIFLHGDEDTNRKKIVIEDDGKPKKIVFEENGKVTKTIFEGDSDDENPRQTIIIREGGGDKPKGWGVVKMALAAIPWVAGAGFLVYQNRPQDPILDIKNITLSGFDLHLSKESMLLAVLDVDLTLFVRIVNPNIAPITFDTTILDIYYKGSILGQAKLYPGDQAARSEQMLELPCKLNGLEATHHLQDLLGDVAKRVMVLHARATINGNIAVLRYRHHFEVYLQSEIKVDPIFLDVIDQRHRADLYIEGVEVPKLMDKD</sequence>
<accession>A0A8T0H6C2</accession>
<dbReference type="Gene3D" id="2.60.40.1820">
    <property type="match status" value="1"/>
</dbReference>
<feature type="domain" description="Late embryogenesis abundant protein LEA-2 subgroup" evidence="5">
    <location>
        <begin position="136"/>
        <end position="206"/>
    </location>
</feature>
<evidence type="ECO:0000256" key="1">
    <source>
        <dbReference type="ARBA" id="ARBA00004167"/>
    </source>
</evidence>
<keyword evidence="4" id="KW-0472">Membrane</keyword>
<dbReference type="AlphaFoldDB" id="A0A8T0H6C2"/>
<comment type="subcellular location">
    <subcellularLocation>
        <location evidence="1">Membrane</location>
        <topology evidence="1">Single-pass membrane protein</topology>
    </subcellularLocation>
</comment>
<reference evidence="6" key="1">
    <citation type="submission" date="2020-06" db="EMBL/GenBank/DDBJ databases">
        <title>WGS assembly of Ceratodon purpureus strain R40.</title>
        <authorList>
            <person name="Carey S.B."/>
            <person name="Jenkins J."/>
            <person name="Shu S."/>
            <person name="Lovell J.T."/>
            <person name="Sreedasyam A."/>
            <person name="Maumus F."/>
            <person name="Tiley G.P."/>
            <person name="Fernandez-Pozo N."/>
            <person name="Barry K."/>
            <person name="Chen C."/>
            <person name="Wang M."/>
            <person name="Lipzen A."/>
            <person name="Daum C."/>
            <person name="Saski C.A."/>
            <person name="Payton A.C."/>
            <person name="Mcbreen J.C."/>
            <person name="Conrad R.E."/>
            <person name="Kollar L.M."/>
            <person name="Olsson S."/>
            <person name="Huttunen S."/>
            <person name="Landis J.B."/>
            <person name="Wickett N.J."/>
            <person name="Johnson M.G."/>
            <person name="Rensing S.A."/>
            <person name="Grimwood J."/>
            <person name="Schmutz J."/>
            <person name="Mcdaniel S.F."/>
        </authorList>
    </citation>
    <scope>NUCLEOTIDE SEQUENCE</scope>
    <source>
        <strain evidence="6">R40</strain>
    </source>
</reference>
<keyword evidence="2" id="KW-0812">Transmembrane</keyword>
<dbReference type="InterPro" id="IPR044839">
    <property type="entry name" value="NDR1-like"/>
</dbReference>
<evidence type="ECO:0000256" key="2">
    <source>
        <dbReference type="ARBA" id="ARBA00022692"/>
    </source>
</evidence>
<dbReference type="SUPFAM" id="SSF117070">
    <property type="entry name" value="LEA14-like"/>
    <property type="match status" value="1"/>
</dbReference>
<gene>
    <name evidence="6" type="ORF">KC19_7G024600</name>
</gene>
<dbReference type="PANTHER" id="PTHR31234">
    <property type="entry name" value="LATE EMBRYOGENESIS ABUNDANT (LEA) HYDROXYPROLINE-RICH GLYCOPROTEIN FAMILY"/>
    <property type="match status" value="1"/>
</dbReference>
<keyword evidence="3" id="KW-1133">Transmembrane helix</keyword>
<dbReference type="GO" id="GO:0098542">
    <property type="term" value="P:defense response to other organism"/>
    <property type="evidence" value="ECO:0007669"/>
    <property type="project" value="InterPro"/>
</dbReference>
<evidence type="ECO:0000259" key="5">
    <source>
        <dbReference type="Pfam" id="PF03168"/>
    </source>
</evidence>
<dbReference type="InterPro" id="IPR004864">
    <property type="entry name" value="LEA_2"/>
</dbReference>
<evidence type="ECO:0000256" key="4">
    <source>
        <dbReference type="ARBA" id="ARBA00023136"/>
    </source>
</evidence>
<dbReference type="Pfam" id="PF03168">
    <property type="entry name" value="LEA_2"/>
    <property type="match status" value="1"/>
</dbReference>
<evidence type="ECO:0000256" key="3">
    <source>
        <dbReference type="ARBA" id="ARBA00022989"/>
    </source>
</evidence>
<evidence type="ECO:0000313" key="6">
    <source>
        <dbReference type="EMBL" id="KAG0565934.1"/>
    </source>
</evidence>
<evidence type="ECO:0000313" key="7">
    <source>
        <dbReference type="Proteomes" id="UP000822688"/>
    </source>
</evidence>
<dbReference type="PANTHER" id="PTHR31234:SF2">
    <property type="entry name" value="OS05G0199100 PROTEIN"/>
    <property type="match status" value="1"/>
</dbReference>
<dbReference type="GO" id="GO:0016020">
    <property type="term" value="C:membrane"/>
    <property type="evidence" value="ECO:0007669"/>
    <property type="project" value="UniProtKB-SubCell"/>
</dbReference>
<proteinExistence type="predicted"/>
<protein>
    <recommendedName>
        <fullName evidence="5">Late embryogenesis abundant protein LEA-2 subgroup domain-containing protein</fullName>
    </recommendedName>
</protein>
<dbReference type="Proteomes" id="UP000822688">
    <property type="component" value="Chromosome 7"/>
</dbReference>
<keyword evidence="7" id="KW-1185">Reference proteome</keyword>
<dbReference type="EMBL" id="CM026428">
    <property type="protein sequence ID" value="KAG0565934.1"/>
    <property type="molecule type" value="Genomic_DNA"/>
</dbReference>
<dbReference type="OrthoDB" id="654824at2759"/>
<name>A0A8T0H6C2_CERPU</name>